<dbReference type="Proteomes" id="UP000806522">
    <property type="component" value="Unassembled WGS sequence"/>
</dbReference>
<protein>
    <submittedName>
        <fullName evidence="1">Uncharacterized protein</fullName>
    </submittedName>
</protein>
<gene>
    <name evidence="1" type="ORF">E7101_01720</name>
</gene>
<reference evidence="1" key="1">
    <citation type="submission" date="2019-04" db="EMBL/GenBank/DDBJ databases">
        <title>Evolution of Biomass-Degrading Anaerobic Consortia Revealed by Metagenomics.</title>
        <authorList>
            <person name="Peng X."/>
        </authorList>
    </citation>
    <scope>NUCLEOTIDE SEQUENCE</scope>
    <source>
        <strain evidence="1">SIG140</strain>
    </source>
</reference>
<sequence length="140" mass="15762">MTPKSNSSVTLKNKGKQLNRALHLKDSAQSKVISHTKTITSLPSNKGLKAAVVDYKKAEAVVNMISELMYGKCTPMDVMMPTTAAIAAGQMREPKWKEYHNTYPDVVVSEKSFYRLRKINNKSYQNSEAFRKMVADFSKL</sequence>
<evidence type="ECO:0000313" key="1">
    <source>
        <dbReference type="EMBL" id="MBE6269654.1"/>
    </source>
</evidence>
<proteinExistence type="predicted"/>
<comment type="caution">
    <text evidence="1">The sequence shown here is derived from an EMBL/GenBank/DDBJ whole genome shotgun (WGS) entry which is preliminary data.</text>
</comment>
<name>A0A9D5NYW5_XYLRU</name>
<accession>A0A9D5NYW5</accession>
<evidence type="ECO:0000313" key="2">
    <source>
        <dbReference type="Proteomes" id="UP000806522"/>
    </source>
</evidence>
<organism evidence="1 2">
    <name type="scientific">Xylanibacter ruminicola</name>
    <name type="common">Prevotella ruminicola</name>
    <dbReference type="NCBI Taxonomy" id="839"/>
    <lineage>
        <taxon>Bacteria</taxon>
        <taxon>Pseudomonadati</taxon>
        <taxon>Bacteroidota</taxon>
        <taxon>Bacteroidia</taxon>
        <taxon>Bacteroidales</taxon>
        <taxon>Prevotellaceae</taxon>
        <taxon>Xylanibacter</taxon>
    </lineage>
</organism>
<dbReference type="AlphaFoldDB" id="A0A9D5NYW5"/>
<dbReference type="EMBL" id="SUYC01000001">
    <property type="protein sequence ID" value="MBE6269654.1"/>
    <property type="molecule type" value="Genomic_DNA"/>
</dbReference>